<sequence>MILKKGNAVYNTKNDVLINQLKKDGFEEVKSSKSSSSETVEENVEQTDETETVEENNVSKDKAGSKKKKSEK</sequence>
<proteinExistence type="predicted"/>
<evidence type="ECO:0000313" key="3">
    <source>
        <dbReference type="Proteomes" id="UP000559885"/>
    </source>
</evidence>
<evidence type="ECO:0000313" key="2">
    <source>
        <dbReference type="EMBL" id="MBC1521407.1"/>
    </source>
</evidence>
<comment type="caution">
    <text evidence="2">The sequence shown here is derived from an EMBL/GenBank/DDBJ whole genome shotgun (WGS) entry which is preliminary data.</text>
</comment>
<protein>
    <submittedName>
        <fullName evidence="2">Uncharacterized protein</fullName>
    </submittedName>
</protein>
<dbReference type="AlphaFoldDB" id="A0A841ZPF4"/>
<reference evidence="2 3" key="1">
    <citation type="submission" date="2020-03" db="EMBL/GenBank/DDBJ databases">
        <title>Soil Listeria distribution.</title>
        <authorList>
            <person name="Liao J."/>
            <person name="Wiedmann M."/>
        </authorList>
    </citation>
    <scope>NUCLEOTIDE SEQUENCE [LARGE SCALE GENOMIC DNA]</scope>
    <source>
        <strain evidence="2 3">FSL L7-1507</strain>
    </source>
</reference>
<dbReference type="Proteomes" id="UP000559885">
    <property type="component" value="Unassembled WGS sequence"/>
</dbReference>
<accession>A0A841ZPF4</accession>
<gene>
    <name evidence="2" type="ORF">HB912_07085</name>
</gene>
<organism evidence="2 3">
    <name type="scientific">Listeria aquatica</name>
    <dbReference type="NCBI Taxonomy" id="1494960"/>
    <lineage>
        <taxon>Bacteria</taxon>
        <taxon>Bacillati</taxon>
        <taxon>Bacillota</taxon>
        <taxon>Bacilli</taxon>
        <taxon>Bacillales</taxon>
        <taxon>Listeriaceae</taxon>
        <taxon>Listeria</taxon>
    </lineage>
</organism>
<dbReference type="RefSeq" id="WP_185373822.1">
    <property type="nucleotide sequence ID" value="NZ_JAARRM010000002.1"/>
</dbReference>
<feature type="compositionally biased region" description="Acidic residues" evidence="1">
    <location>
        <begin position="39"/>
        <end position="54"/>
    </location>
</feature>
<evidence type="ECO:0000256" key="1">
    <source>
        <dbReference type="SAM" id="MobiDB-lite"/>
    </source>
</evidence>
<name>A0A841ZPF4_9LIST</name>
<dbReference type="EMBL" id="JAARRM010000002">
    <property type="protein sequence ID" value="MBC1521407.1"/>
    <property type="molecule type" value="Genomic_DNA"/>
</dbReference>
<feature type="compositionally biased region" description="Basic and acidic residues" evidence="1">
    <location>
        <begin position="57"/>
        <end position="72"/>
    </location>
</feature>
<feature type="region of interest" description="Disordered" evidence="1">
    <location>
        <begin position="26"/>
        <end position="72"/>
    </location>
</feature>